<evidence type="ECO:0000313" key="2">
    <source>
        <dbReference type="EnsemblPlants" id="LPERR12G11420.1"/>
    </source>
</evidence>
<sequence length="815" mass="94400">MTRLWMRVLATDHGTSTVYAPGIREFHSPGADSFFQRQGNGNREYYIQQVTAHCFAQTRQCYCGNVDDYTVEMLTCDGCFIVEILLRWEEGMAHHDNYVQLMSHSIYYDLLLVDNQIPFFVLARIFQIFKNHNNGNPNIRLVDLVINFFNHRDLPNPYEVRHLLDLQYKLVVGNNRGINIDQPTLNTCPTYCSNICYTPSMPRGIPGANELQDYGVRFNVNENQNIKMFDITFKGKTMKIPRFEINFGSKILLANLFAYDQIKGQSSGNRIARQPTNNIGDVTSYVVLMNALINTRHDVMVLQREGILDNLLSNEEEVATFFNKLGRCALVDVSEHRYTSMFNDVNRYWRNTFNLCKYLAIFRMKHFRNPWTCLSLVGAIMVLVFSCTSMVISILNYRQPGRNTFMRLPIYMREANRGLFEPRALSIGPYHRGKESTRDMEIHKERVIHGFFQRPGNGNLEYYIQQTRQCYCGNINDYTVEMLTCDWCFIIEILLRWKQQTANCDNYIKLMSHSIYYDLSSLFQIFKDHNNGNPNILLVDLVIDFFNHGVPFSWVRSNPSDQPNRPCRPNSHEVHHLLDLQYKLVADNNRGIVNTAVDVSDMPLGIPGANELQDYGVKFRMNKNKDAKLFDITFRGATMEIPRFEINFGSKILLANLFAYDQIKSQSRNRMVGEQGNNQQNIAQPAASDSFGDVTSYVVLMNALINTRDDVVVLQREGILDNLLSDEEEVASFFNDLGRCALVDVSRHRYTGMFNDVNRYWMNTLNIRKCLVIFQKKHLRNPWTCLSLVSAILILFISFTSIVITILNFRRNLHP</sequence>
<dbReference type="InterPro" id="IPR004158">
    <property type="entry name" value="DUF247_pln"/>
</dbReference>
<dbReference type="Pfam" id="PF03140">
    <property type="entry name" value="DUF247"/>
    <property type="match status" value="2"/>
</dbReference>
<dbReference type="Gramene" id="LPERR12G11420.1">
    <property type="protein sequence ID" value="LPERR12G11420.1"/>
    <property type="gene ID" value="LPERR12G11420"/>
</dbReference>
<dbReference type="STRING" id="77586.A0A0D9XZT0"/>
<reference evidence="3" key="2">
    <citation type="submission" date="2013-12" db="EMBL/GenBank/DDBJ databases">
        <authorList>
            <person name="Yu Y."/>
            <person name="Lee S."/>
            <person name="de Baynast K."/>
            <person name="Wissotski M."/>
            <person name="Liu L."/>
            <person name="Talag J."/>
            <person name="Goicoechea J."/>
            <person name="Angelova A."/>
            <person name="Jetty R."/>
            <person name="Kudrna D."/>
            <person name="Golser W."/>
            <person name="Rivera L."/>
            <person name="Zhang J."/>
            <person name="Wing R."/>
        </authorList>
    </citation>
    <scope>NUCLEOTIDE SEQUENCE</scope>
</reference>
<keyword evidence="3" id="KW-1185">Reference proteome</keyword>
<dbReference type="AlphaFoldDB" id="A0A0D9XZT0"/>
<keyword evidence="1" id="KW-0812">Transmembrane</keyword>
<keyword evidence="1" id="KW-1133">Transmembrane helix</keyword>
<evidence type="ECO:0000256" key="1">
    <source>
        <dbReference type="SAM" id="Phobius"/>
    </source>
</evidence>
<dbReference type="PANTHER" id="PTHR31170:SF17">
    <property type="match status" value="1"/>
</dbReference>
<dbReference type="eggNOG" id="ENOG502RY48">
    <property type="taxonomic scope" value="Eukaryota"/>
</dbReference>
<dbReference type="PANTHER" id="PTHR31170">
    <property type="entry name" value="BNAC04G53230D PROTEIN"/>
    <property type="match status" value="1"/>
</dbReference>
<evidence type="ECO:0000313" key="3">
    <source>
        <dbReference type="Proteomes" id="UP000032180"/>
    </source>
</evidence>
<feature type="transmembrane region" description="Helical" evidence="1">
    <location>
        <begin position="374"/>
        <end position="397"/>
    </location>
</feature>
<organism evidence="2 3">
    <name type="scientific">Leersia perrieri</name>
    <dbReference type="NCBI Taxonomy" id="77586"/>
    <lineage>
        <taxon>Eukaryota</taxon>
        <taxon>Viridiplantae</taxon>
        <taxon>Streptophyta</taxon>
        <taxon>Embryophyta</taxon>
        <taxon>Tracheophyta</taxon>
        <taxon>Spermatophyta</taxon>
        <taxon>Magnoliopsida</taxon>
        <taxon>Liliopsida</taxon>
        <taxon>Poales</taxon>
        <taxon>Poaceae</taxon>
        <taxon>BOP clade</taxon>
        <taxon>Oryzoideae</taxon>
        <taxon>Oryzeae</taxon>
        <taxon>Oryzinae</taxon>
        <taxon>Leersia</taxon>
    </lineage>
</organism>
<reference evidence="2 3" key="1">
    <citation type="submission" date="2012-08" db="EMBL/GenBank/DDBJ databases">
        <title>Oryza genome evolution.</title>
        <authorList>
            <person name="Wing R.A."/>
        </authorList>
    </citation>
    <scope>NUCLEOTIDE SEQUENCE</scope>
</reference>
<feature type="transmembrane region" description="Helical" evidence="1">
    <location>
        <begin position="785"/>
        <end position="809"/>
    </location>
</feature>
<accession>A0A0D9XZT0</accession>
<dbReference type="EnsemblPlants" id="LPERR12G11420.1">
    <property type="protein sequence ID" value="LPERR12G11420.1"/>
    <property type="gene ID" value="LPERR12G11420"/>
</dbReference>
<proteinExistence type="predicted"/>
<protein>
    <submittedName>
        <fullName evidence="2">Uncharacterized protein</fullName>
    </submittedName>
</protein>
<reference evidence="2" key="3">
    <citation type="submission" date="2015-04" db="UniProtKB">
        <authorList>
            <consortium name="EnsemblPlants"/>
        </authorList>
    </citation>
    <scope>IDENTIFICATION</scope>
</reference>
<name>A0A0D9XZT0_9ORYZ</name>
<dbReference type="Proteomes" id="UP000032180">
    <property type="component" value="Chromosome 12"/>
</dbReference>
<dbReference type="HOGENOM" id="CLU_009714_0_0_1"/>
<keyword evidence="1" id="KW-0472">Membrane</keyword>